<dbReference type="PIRSF" id="PIRSF005739">
    <property type="entry name" value="O-mtase"/>
    <property type="match status" value="1"/>
</dbReference>
<dbReference type="SUPFAM" id="SSF46785">
    <property type="entry name" value="Winged helix' DNA-binding domain"/>
    <property type="match status" value="1"/>
</dbReference>
<accession>M2QP63</accession>
<dbReference type="Gene3D" id="1.10.10.10">
    <property type="entry name" value="Winged helix-like DNA-binding domain superfamily/Winged helix DNA-binding domain"/>
    <property type="match status" value="1"/>
</dbReference>
<dbReference type="HOGENOM" id="CLU_005533_0_1_1"/>
<sequence length="342" mass="38555">MTSVIAGNVPEIWQTAGVEGLHVDDIATRNNMDPAKLSRIVRLLANEHMFKEISPNVFRHNRISATLDTGNSLELIEIHPQAKYNTELGISSFVALMGDESMEASANMSETLLDSRTAYSNEPTQTAFNRAFQRNADLFEWYKQPENEHRRSRFNTAMTDAMVFSERISYNVGGGIGTTVLTISSVHRHLCYVVQDTPDTVDQGVKFWESKQPDALQTGMVQFQKHDFFMPQPVRNASVFILRCIVHDWSDRYAIKRIRQLRDAATPDTQLLLVEYIIRYTCSNSAELENIPGAAQADAPAPLLANYGNGAGLDYQLDLEMMVMRNSQERSLTQFIDLLRAG</sequence>
<feature type="active site" description="Proton acceptor" evidence="4">
    <location>
        <position position="247"/>
    </location>
</feature>
<evidence type="ECO:0000313" key="7">
    <source>
        <dbReference type="Proteomes" id="UP000016930"/>
    </source>
</evidence>
<feature type="domain" description="O-methyltransferase C-terminal" evidence="5">
    <location>
        <begin position="147"/>
        <end position="283"/>
    </location>
</feature>
<dbReference type="InterPro" id="IPR001077">
    <property type="entry name" value="COMT_C"/>
</dbReference>
<keyword evidence="7" id="KW-1185">Reference proteome</keyword>
<dbReference type="InterPro" id="IPR036388">
    <property type="entry name" value="WH-like_DNA-bd_sf"/>
</dbReference>
<dbReference type="PANTHER" id="PTHR43712:SF2">
    <property type="entry name" value="O-METHYLTRANSFERASE CICE"/>
    <property type="match status" value="1"/>
</dbReference>
<reference evidence="6 7" key="1">
    <citation type="journal article" date="2012" name="Proc. Natl. Acad. Sci. U.S.A.">
        <title>Comparative genomics of Ceriporiopsis subvermispora and Phanerochaete chrysosporium provide insight into selective ligninolysis.</title>
        <authorList>
            <person name="Fernandez-Fueyo E."/>
            <person name="Ruiz-Duenas F.J."/>
            <person name="Ferreira P."/>
            <person name="Floudas D."/>
            <person name="Hibbett D.S."/>
            <person name="Canessa P."/>
            <person name="Larrondo L.F."/>
            <person name="James T.Y."/>
            <person name="Seelenfreund D."/>
            <person name="Lobos S."/>
            <person name="Polanco R."/>
            <person name="Tello M."/>
            <person name="Honda Y."/>
            <person name="Watanabe T."/>
            <person name="Watanabe T."/>
            <person name="Ryu J.S."/>
            <person name="Kubicek C.P."/>
            <person name="Schmoll M."/>
            <person name="Gaskell J."/>
            <person name="Hammel K.E."/>
            <person name="St John F.J."/>
            <person name="Vanden Wymelenberg A."/>
            <person name="Sabat G."/>
            <person name="Splinter BonDurant S."/>
            <person name="Syed K."/>
            <person name="Yadav J.S."/>
            <person name="Doddapaneni H."/>
            <person name="Subramanian V."/>
            <person name="Lavin J.L."/>
            <person name="Oguiza J.A."/>
            <person name="Perez G."/>
            <person name="Pisabarro A.G."/>
            <person name="Ramirez L."/>
            <person name="Santoyo F."/>
            <person name="Master E."/>
            <person name="Coutinho P.M."/>
            <person name="Henrissat B."/>
            <person name="Lombard V."/>
            <person name="Magnuson J.K."/>
            <person name="Kuees U."/>
            <person name="Hori C."/>
            <person name="Igarashi K."/>
            <person name="Samejima M."/>
            <person name="Held B.W."/>
            <person name="Barry K.W."/>
            <person name="LaButti K.M."/>
            <person name="Lapidus A."/>
            <person name="Lindquist E.A."/>
            <person name="Lucas S.M."/>
            <person name="Riley R."/>
            <person name="Salamov A.A."/>
            <person name="Hoffmeister D."/>
            <person name="Schwenk D."/>
            <person name="Hadar Y."/>
            <person name="Yarden O."/>
            <person name="de Vries R.P."/>
            <person name="Wiebenga A."/>
            <person name="Stenlid J."/>
            <person name="Eastwood D."/>
            <person name="Grigoriev I.V."/>
            <person name="Berka R.M."/>
            <person name="Blanchette R.A."/>
            <person name="Kersten P."/>
            <person name="Martinez A.T."/>
            <person name="Vicuna R."/>
            <person name="Cullen D."/>
        </authorList>
    </citation>
    <scope>NUCLEOTIDE SEQUENCE [LARGE SCALE GENOMIC DNA]</scope>
    <source>
        <strain evidence="6 7">B</strain>
    </source>
</reference>
<keyword evidence="3" id="KW-0949">S-adenosyl-L-methionine</keyword>
<protein>
    <recommendedName>
        <fullName evidence="5">O-methyltransferase C-terminal domain-containing protein</fullName>
    </recommendedName>
</protein>
<keyword evidence="2" id="KW-0808">Transferase</keyword>
<dbReference type="AlphaFoldDB" id="M2QP63"/>
<dbReference type="InterPro" id="IPR016461">
    <property type="entry name" value="COMT-like"/>
</dbReference>
<evidence type="ECO:0000256" key="2">
    <source>
        <dbReference type="ARBA" id="ARBA00022679"/>
    </source>
</evidence>
<dbReference type="InterPro" id="IPR029063">
    <property type="entry name" value="SAM-dependent_MTases_sf"/>
</dbReference>
<gene>
    <name evidence="6" type="ORF">CERSUDRAFT_92888</name>
</gene>
<proteinExistence type="predicted"/>
<dbReference type="SUPFAM" id="SSF53335">
    <property type="entry name" value="S-adenosyl-L-methionine-dependent methyltransferases"/>
    <property type="match status" value="1"/>
</dbReference>
<evidence type="ECO:0000256" key="4">
    <source>
        <dbReference type="PIRSR" id="PIRSR005739-1"/>
    </source>
</evidence>
<organism evidence="6 7">
    <name type="scientific">Ceriporiopsis subvermispora (strain B)</name>
    <name type="common">White-rot fungus</name>
    <name type="synonym">Gelatoporia subvermispora</name>
    <dbReference type="NCBI Taxonomy" id="914234"/>
    <lineage>
        <taxon>Eukaryota</taxon>
        <taxon>Fungi</taxon>
        <taxon>Dikarya</taxon>
        <taxon>Basidiomycota</taxon>
        <taxon>Agaricomycotina</taxon>
        <taxon>Agaricomycetes</taxon>
        <taxon>Polyporales</taxon>
        <taxon>Gelatoporiaceae</taxon>
        <taxon>Gelatoporia</taxon>
    </lineage>
</organism>
<dbReference type="Proteomes" id="UP000016930">
    <property type="component" value="Unassembled WGS sequence"/>
</dbReference>
<name>M2QP63_CERS8</name>
<keyword evidence="1" id="KW-0489">Methyltransferase</keyword>
<evidence type="ECO:0000259" key="5">
    <source>
        <dbReference type="Pfam" id="PF00891"/>
    </source>
</evidence>
<evidence type="ECO:0000256" key="3">
    <source>
        <dbReference type="ARBA" id="ARBA00022691"/>
    </source>
</evidence>
<dbReference type="GO" id="GO:0032259">
    <property type="term" value="P:methylation"/>
    <property type="evidence" value="ECO:0007669"/>
    <property type="project" value="UniProtKB-KW"/>
</dbReference>
<dbReference type="GO" id="GO:0008171">
    <property type="term" value="F:O-methyltransferase activity"/>
    <property type="evidence" value="ECO:0007669"/>
    <property type="project" value="InterPro"/>
</dbReference>
<dbReference type="EMBL" id="KB445794">
    <property type="protein sequence ID" value="EMD38853.1"/>
    <property type="molecule type" value="Genomic_DNA"/>
</dbReference>
<dbReference type="Gene3D" id="3.40.50.150">
    <property type="entry name" value="Vaccinia Virus protein VP39"/>
    <property type="match status" value="1"/>
</dbReference>
<dbReference type="PROSITE" id="PS51683">
    <property type="entry name" value="SAM_OMT_II"/>
    <property type="match status" value="1"/>
</dbReference>
<evidence type="ECO:0000256" key="1">
    <source>
        <dbReference type="ARBA" id="ARBA00022603"/>
    </source>
</evidence>
<dbReference type="InterPro" id="IPR036390">
    <property type="entry name" value="WH_DNA-bd_sf"/>
</dbReference>
<evidence type="ECO:0000313" key="6">
    <source>
        <dbReference type="EMBL" id="EMD38853.1"/>
    </source>
</evidence>
<dbReference type="PANTHER" id="PTHR43712">
    <property type="entry name" value="PUTATIVE (AFU_ORTHOLOGUE AFUA_4G14580)-RELATED"/>
    <property type="match status" value="1"/>
</dbReference>
<dbReference type="STRING" id="914234.M2QP63"/>
<dbReference type="Pfam" id="PF00891">
    <property type="entry name" value="Methyltransf_2"/>
    <property type="match status" value="1"/>
</dbReference>
<dbReference type="OrthoDB" id="2410195at2759"/>